<evidence type="ECO:0000256" key="1">
    <source>
        <dbReference type="ARBA" id="ARBA00004651"/>
    </source>
</evidence>
<dbReference type="PROSITE" id="PS51384">
    <property type="entry name" value="FAD_FR"/>
    <property type="match status" value="1"/>
</dbReference>
<dbReference type="InterPro" id="IPR017938">
    <property type="entry name" value="Riboflavin_synthase-like_b-brl"/>
</dbReference>
<feature type="transmembrane region" description="Helical" evidence="13">
    <location>
        <begin position="102"/>
        <end position="125"/>
    </location>
</feature>
<dbReference type="GO" id="GO:0006826">
    <property type="term" value="P:iron ion transport"/>
    <property type="evidence" value="ECO:0007669"/>
    <property type="project" value="TreeGrafter"/>
</dbReference>
<dbReference type="Pfam" id="PF01794">
    <property type="entry name" value="Ferric_reduct"/>
    <property type="match status" value="1"/>
</dbReference>
<evidence type="ECO:0000256" key="7">
    <source>
        <dbReference type="ARBA" id="ARBA00022982"/>
    </source>
</evidence>
<keyword evidence="7" id="KW-0249">Electron transport</keyword>
<evidence type="ECO:0000313" key="16">
    <source>
        <dbReference type="Proteomes" id="UP000016088"/>
    </source>
</evidence>
<dbReference type="Pfam" id="PF08022">
    <property type="entry name" value="FAD_binding_8"/>
    <property type="match status" value="1"/>
</dbReference>
<dbReference type="PANTHER" id="PTHR32361:SF28">
    <property type="entry name" value="FRP1P"/>
    <property type="match status" value="1"/>
</dbReference>
<feature type="transmembrane region" description="Helical" evidence="13">
    <location>
        <begin position="209"/>
        <end position="227"/>
    </location>
</feature>
<evidence type="ECO:0000256" key="4">
    <source>
        <dbReference type="ARBA" id="ARBA00022448"/>
    </source>
</evidence>
<dbReference type="eggNOG" id="KOG0039">
    <property type="taxonomic scope" value="Eukaryota"/>
</dbReference>
<keyword evidence="11 13" id="KW-0472">Membrane</keyword>
<accession>S9Q5Y9</accession>
<keyword evidence="9" id="KW-0560">Oxidoreductase</keyword>
<evidence type="ECO:0000256" key="2">
    <source>
        <dbReference type="ARBA" id="ARBA00006278"/>
    </source>
</evidence>
<evidence type="ECO:0000256" key="5">
    <source>
        <dbReference type="ARBA" id="ARBA00022475"/>
    </source>
</evidence>
<comment type="subcellular location">
    <subcellularLocation>
        <location evidence="1">Cell membrane</location>
        <topology evidence="1">Multi-pass membrane protein</topology>
    </subcellularLocation>
</comment>
<dbReference type="InterPro" id="IPR017927">
    <property type="entry name" value="FAD-bd_FR_type"/>
</dbReference>
<dbReference type="RefSeq" id="XP_013016472.1">
    <property type="nucleotide sequence ID" value="XM_013161018.1"/>
</dbReference>
<dbReference type="SFLD" id="SFLDG01168">
    <property type="entry name" value="Ferric_reductase_subgroup_(FRE"/>
    <property type="match status" value="1"/>
</dbReference>
<feature type="transmembrane region" description="Helical" evidence="13">
    <location>
        <begin position="150"/>
        <end position="168"/>
    </location>
</feature>
<evidence type="ECO:0000256" key="12">
    <source>
        <dbReference type="ARBA" id="ARBA00048483"/>
    </source>
</evidence>
<dbReference type="PROSITE" id="PS51257">
    <property type="entry name" value="PROKAR_LIPOPROTEIN"/>
    <property type="match status" value="1"/>
</dbReference>
<comment type="similarity">
    <text evidence="2">Belongs to the ferric reductase (FRE) family.</text>
</comment>
<evidence type="ECO:0000256" key="10">
    <source>
        <dbReference type="ARBA" id="ARBA00023065"/>
    </source>
</evidence>
<dbReference type="OrthoDB" id="10006946at2759"/>
<dbReference type="Gene3D" id="3.40.50.80">
    <property type="entry name" value="Nucleotide-binding domain of ferredoxin-NADP reductase (FNR) module"/>
    <property type="match status" value="1"/>
</dbReference>
<dbReference type="AlphaFoldDB" id="S9Q5Y9"/>
<dbReference type="HOGENOM" id="CLU_035348_0_0_1"/>
<keyword evidence="4" id="KW-0813">Transport</keyword>
<dbReference type="GO" id="GO:0006879">
    <property type="term" value="P:intracellular iron ion homeostasis"/>
    <property type="evidence" value="ECO:0007669"/>
    <property type="project" value="TreeGrafter"/>
</dbReference>
<dbReference type="GO" id="GO:0015677">
    <property type="term" value="P:copper ion import"/>
    <property type="evidence" value="ECO:0007669"/>
    <property type="project" value="TreeGrafter"/>
</dbReference>
<dbReference type="InterPro" id="IPR013121">
    <property type="entry name" value="Fe_red_NAD-bd_6"/>
</dbReference>
<keyword evidence="16" id="KW-1185">Reference proteome</keyword>
<dbReference type="GeneID" id="25031502"/>
<feature type="transmembrane region" description="Helical" evidence="13">
    <location>
        <begin position="180"/>
        <end position="203"/>
    </location>
</feature>
<keyword evidence="5" id="KW-1003">Cell membrane</keyword>
<comment type="catalytic activity">
    <reaction evidence="12">
        <text>2 a Fe(II)-siderophore + NADP(+) + H(+) = 2 a Fe(III)-siderophore + NADPH</text>
        <dbReference type="Rhea" id="RHEA:28795"/>
        <dbReference type="Rhea" id="RHEA-COMP:11342"/>
        <dbReference type="Rhea" id="RHEA-COMP:11344"/>
        <dbReference type="ChEBI" id="CHEBI:15378"/>
        <dbReference type="ChEBI" id="CHEBI:29033"/>
        <dbReference type="ChEBI" id="CHEBI:29034"/>
        <dbReference type="ChEBI" id="CHEBI:57783"/>
        <dbReference type="ChEBI" id="CHEBI:58349"/>
        <dbReference type="EC" id="1.16.1.9"/>
    </reaction>
</comment>
<evidence type="ECO:0000256" key="11">
    <source>
        <dbReference type="ARBA" id="ARBA00023136"/>
    </source>
</evidence>
<keyword evidence="8 13" id="KW-1133">Transmembrane helix</keyword>
<feature type="domain" description="FAD-binding FR-type" evidence="14">
    <location>
        <begin position="253"/>
        <end position="404"/>
    </location>
</feature>
<dbReference type="PANTHER" id="PTHR32361">
    <property type="entry name" value="FERRIC/CUPRIC REDUCTASE TRANSMEMBRANE COMPONENT"/>
    <property type="match status" value="1"/>
</dbReference>
<dbReference type="SUPFAM" id="SSF52343">
    <property type="entry name" value="Ferredoxin reductase-like, C-terminal NADP-linked domain"/>
    <property type="match status" value="1"/>
</dbReference>
<keyword evidence="6 13" id="KW-0812">Transmembrane</keyword>
<sequence>MIKSGDKWAIIAICLIFGCLIALSGFYTIETVRVYYKSHKRKNSVKANTSPIERVYLIARNIYVYLVTNKIVLTLIAIPIVFAIAVPFIGKETPPKNGKGNWNAHAVAARCGFLAAALFFVSYFFSLKNNPFALMLFTSHEKMNYVHRRLAQFAILMALIHGFTFLGLTSHDRHKLVDSAFRWGYGILGLMVVMIISALPFFRRRFYEWFFVLHHACSIGFLVCIYHHHRQCVPYMKAAIACYAFDRGCRILRSFINKTKLEISIIDDNIIYLRGKKPKTSFFSLPWSSGSHVYISIPRFSFWQIHPFTLASCPSDEHVELLVAVRKGFTQRLADHLNSTTINISERDEKAKVNKDASIVVSELSSGQDQSSLDSDVSLSTNSTESVKELTVLLDGPYGPLSNPFRNYSYVFLAAGGVGITYTLPILRDLLSKPGNTLHITLVWSCRSLKLLTLFNRIFKHSLRNKQVTVHIYCHLTASYPVEERLISESSDSSLVQYRDGKPNLENYIKDHFDLSNDKTSAISACGSNGFLKHLKKEVTSQQKWDADVFQHYEEI</sequence>
<evidence type="ECO:0000259" key="14">
    <source>
        <dbReference type="PROSITE" id="PS51384"/>
    </source>
</evidence>
<keyword evidence="10" id="KW-0406">Ion transport</keyword>
<dbReference type="InterPro" id="IPR051410">
    <property type="entry name" value="Ferric/Cupric_Reductase"/>
</dbReference>
<evidence type="ECO:0000313" key="15">
    <source>
        <dbReference type="EMBL" id="EPX75048.1"/>
    </source>
</evidence>
<dbReference type="CDD" id="cd06186">
    <property type="entry name" value="NOX_Duox_like_FAD_NADP"/>
    <property type="match status" value="1"/>
</dbReference>
<dbReference type="SUPFAM" id="SSF63380">
    <property type="entry name" value="Riboflavin synthase domain-like"/>
    <property type="match status" value="1"/>
</dbReference>
<dbReference type="InterPro" id="IPR013130">
    <property type="entry name" value="Fe3_Rdtase_TM_dom"/>
</dbReference>
<proteinExistence type="inferred from homology"/>
<dbReference type="VEuPathDB" id="FungiDB:SOCG_02526"/>
<dbReference type="InterPro" id="IPR039261">
    <property type="entry name" value="FNR_nucleotide-bd"/>
</dbReference>
<dbReference type="EMBL" id="KE503206">
    <property type="protein sequence ID" value="EPX75048.1"/>
    <property type="molecule type" value="Genomic_DNA"/>
</dbReference>
<dbReference type="OMA" id="YWKELVF"/>
<protein>
    <recommendedName>
        <fullName evidence="3">ferric-chelate reductase (NADPH)</fullName>
        <ecNumber evidence="3">1.16.1.9</ecNumber>
    </recommendedName>
</protein>
<dbReference type="GO" id="GO:0005886">
    <property type="term" value="C:plasma membrane"/>
    <property type="evidence" value="ECO:0007669"/>
    <property type="project" value="UniProtKB-SubCell"/>
</dbReference>
<dbReference type="EC" id="1.16.1.9" evidence="3"/>
<dbReference type="Pfam" id="PF08030">
    <property type="entry name" value="NAD_binding_6"/>
    <property type="match status" value="1"/>
</dbReference>
<reference evidence="15 16" key="1">
    <citation type="journal article" date="2011" name="Science">
        <title>Comparative functional genomics of the fission yeasts.</title>
        <authorList>
            <person name="Rhind N."/>
            <person name="Chen Z."/>
            <person name="Yassour M."/>
            <person name="Thompson D.A."/>
            <person name="Haas B.J."/>
            <person name="Habib N."/>
            <person name="Wapinski I."/>
            <person name="Roy S."/>
            <person name="Lin M.F."/>
            <person name="Heiman D.I."/>
            <person name="Young S.K."/>
            <person name="Furuya K."/>
            <person name="Guo Y."/>
            <person name="Pidoux A."/>
            <person name="Chen H.M."/>
            <person name="Robbertse B."/>
            <person name="Goldberg J.M."/>
            <person name="Aoki K."/>
            <person name="Bayne E.H."/>
            <person name="Berlin A.M."/>
            <person name="Desjardins C.A."/>
            <person name="Dobbs E."/>
            <person name="Dukaj L."/>
            <person name="Fan L."/>
            <person name="FitzGerald M.G."/>
            <person name="French C."/>
            <person name="Gujja S."/>
            <person name="Hansen K."/>
            <person name="Keifenheim D."/>
            <person name="Levin J.Z."/>
            <person name="Mosher R.A."/>
            <person name="Mueller C.A."/>
            <person name="Pfiffner J."/>
            <person name="Priest M."/>
            <person name="Russ C."/>
            <person name="Smialowska A."/>
            <person name="Swoboda P."/>
            <person name="Sykes S.M."/>
            <person name="Vaughn M."/>
            <person name="Vengrova S."/>
            <person name="Yoder R."/>
            <person name="Zeng Q."/>
            <person name="Allshire R."/>
            <person name="Baulcombe D."/>
            <person name="Birren B.W."/>
            <person name="Brown W."/>
            <person name="Ekwall K."/>
            <person name="Kellis M."/>
            <person name="Leatherwood J."/>
            <person name="Levin H."/>
            <person name="Margalit H."/>
            <person name="Martienssen R."/>
            <person name="Nieduszynski C.A."/>
            <person name="Spatafora J.W."/>
            <person name="Friedman N."/>
            <person name="Dalgaard J.Z."/>
            <person name="Baumann P."/>
            <person name="Niki H."/>
            <person name="Regev A."/>
            <person name="Nusbaum C."/>
        </authorList>
    </citation>
    <scope>NUCLEOTIDE SEQUENCE [LARGE SCALE GENOMIC DNA]</scope>
    <source>
        <strain evidence="16">yFS286</strain>
    </source>
</reference>
<organism evidence="15 16">
    <name type="scientific">Schizosaccharomyces octosporus (strain yFS286)</name>
    <name type="common">Fission yeast</name>
    <name type="synonym">Octosporomyces octosporus</name>
    <dbReference type="NCBI Taxonomy" id="483514"/>
    <lineage>
        <taxon>Eukaryota</taxon>
        <taxon>Fungi</taxon>
        <taxon>Dikarya</taxon>
        <taxon>Ascomycota</taxon>
        <taxon>Taphrinomycotina</taxon>
        <taxon>Schizosaccharomycetes</taxon>
        <taxon>Schizosaccharomycetales</taxon>
        <taxon>Schizosaccharomycetaceae</taxon>
        <taxon>Schizosaccharomyces</taxon>
    </lineage>
</organism>
<gene>
    <name evidence="15" type="ORF">SOCG_02526</name>
</gene>
<feature type="transmembrane region" description="Helical" evidence="13">
    <location>
        <begin position="71"/>
        <end position="90"/>
    </location>
</feature>
<dbReference type="GO" id="GO:0052851">
    <property type="term" value="F:ferric-chelate reductase (NADPH) activity"/>
    <property type="evidence" value="ECO:0007669"/>
    <property type="project" value="UniProtKB-EC"/>
</dbReference>
<evidence type="ECO:0000256" key="9">
    <source>
        <dbReference type="ARBA" id="ARBA00023002"/>
    </source>
</evidence>
<feature type="transmembrane region" description="Helical" evidence="13">
    <location>
        <begin position="7"/>
        <end position="29"/>
    </location>
</feature>
<evidence type="ECO:0000256" key="13">
    <source>
        <dbReference type="SAM" id="Phobius"/>
    </source>
</evidence>
<dbReference type="Proteomes" id="UP000016088">
    <property type="component" value="Unassembled WGS sequence"/>
</dbReference>
<dbReference type="SFLD" id="SFLDS00052">
    <property type="entry name" value="Ferric_Reductase_Domain"/>
    <property type="match status" value="1"/>
</dbReference>
<evidence type="ECO:0000256" key="8">
    <source>
        <dbReference type="ARBA" id="ARBA00022989"/>
    </source>
</evidence>
<evidence type="ECO:0000256" key="6">
    <source>
        <dbReference type="ARBA" id="ARBA00022692"/>
    </source>
</evidence>
<dbReference type="InterPro" id="IPR013112">
    <property type="entry name" value="FAD-bd_8"/>
</dbReference>
<evidence type="ECO:0000256" key="3">
    <source>
        <dbReference type="ARBA" id="ARBA00012668"/>
    </source>
</evidence>
<name>S9Q5Y9_SCHOY</name>